<dbReference type="EMBL" id="AP021857">
    <property type="protein sequence ID" value="BBO21200.1"/>
    <property type="molecule type" value="Genomic_DNA"/>
</dbReference>
<evidence type="ECO:0000256" key="1">
    <source>
        <dbReference type="ARBA" id="ARBA00001966"/>
    </source>
</evidence>
<dbReference type="PANTHER" id="PTHR32329:SF2">
    <property type="entry name" value="BIFUNCTIONAL PROTEIN [INCLUDES 2-HYDROXYACYL-COA DEHYDRATASE (N-TER) AND ITS ACTIVATOR DOMAIN (C_TERM)"/>
    <property type="match status" value="1"/>
</dbReference>
<name>A0A809R0N4_9PROT</name>
<dbReference type="GO" id="GO:0046872">
    <property type="term" value="F:metal ion binding"/>
    <property type="evidence" value="ECO:0007669"/>
    <property type="project" value="UniProtKB-KW"/>
</dbReference>
<evidence type="ECO:0000259" key="5">
    <source>
        <dbReference type="Pfam" id="PF01869"/>
    </source>
</evidence>
<dbReference type="PANTHER" id="PTHR32329">
    <property type="entry name" value="BIFUNCTIONAL PROTEIN [INCLUDES 2-HYDROXYACYL-COA DEHYDRATASE (N-TER) AND ITS ACTIVATOR DOMAIN (C_TERM)-RELATED"/>
    <property type="match status" value="1"/>
</dbReference>
<reference evidence="6" key="1">
    <citation type="journal article" name="DNA Res.">
        <title>The physiological potential of anammox bacteria as revealed by their core genome structure.</title>
        <authorList>
            <person name="Okubo T."/>
            <person name="Toyoda A."/>
            <person name="Fukuhara K."/>
            <person name="Uchiyama I."/>
            <person name="Harigaya Y."/>
            <person name="Kuroiwa M."/>
            <person name="Suzuki T."/>
            <person name="Murakami Y."/>
            <person name="Suwa Y."/>
            <person name="Takami H."/>
        </authorList>
    </citation>
    <scope>NUCLEOTIDE SEQUENCE</scope>
    <source>
        <strain evidence="6">317325-3</strain>
    </source>
</reference>
<dbReference type="CDD" id="cd24105">
    <property type="entry name" value="ASKHA_NBD_benz_CoA_BcrD_BadG"/>
    <property type="match status" value="1"/>
</dbReference>
<dbReference type="InterPro" id="IPR002731">
    <property type="entry name" value="ATPase_BadF"/>
</dbReference>
<dbReference type="AlphaFoldDB" id="A0A809R0N4"/>
<dbReference type="GO" id="GO:0051536">
    <property type="term" value="F:iron-sulfur cluster binding"/>
    <property type="evidence" value="ECO:0007669"/>
    <property type="project" value="UniProtKB-KW"/>
</dbReference>
<evidence type="ECO:0000256" key="3">
    <source>
        <dbReference type="ARBA" id="ARBA00023004"/>
    </source>
</evidence>
<dbReference type="SUPFAM" id="SSF53067">
    <property type="entry name" value="Actin-like ATPase domain"/>
    <property type="match status" value="1"/>
</dbReference>
<protein>
    <submittedName>
        <fullName evidence="6">2-hydroxyglutaryl-CoA dehydratase</fullName>
    </submittedName>
</protein>
<gene>
    <name evidence="6" type="ORF">DSYM_18990</name>
</gene>
<evidence type="ECO:0000256" key="4">
    <source>
        <dbReference type="ARBA" id="ARBA00023014"/>
    </source>
</evidence>
<organism evidence="6 7">
    <name type="scientific">Candidatus Desulfobacillus denitrificans</name>
    <dbReference type="NCBI Taxonomy" id="2608985"/>
    <lineage>
        <taxon>Bacteria</taxon>
        <taxon>Pseudomonadati</taxon>
        <taxon>Pseudomonadota</taxon>
        <taxon>Betaproteobacteria</taxon>
        <taxon>Candidatus Desulfobacillus</taxon>
    </lineage>
</organism>
<dbReference type="InterPro" id="IPR051805">
    <property type="entry name" value="Dehydratase_Activator_Redct"/>
</dbReference>
<keyword evidence="4" id="KW-0411">Iron-sulfur</keyword>
<keyword evidence="3" id="KW-0408">Iron</keyword>
<comment type="cofactor">
    <cofactor evidence="1">
        <name>[4Fe-4S] cluster</name>
        <dbReference type="ChEBI" id="CHEBI:49883"/>
    </cofactor>
</comment>
<accession>A0A809R0N4</accession>
<feature type="domain" description="ATPase BadF/BadG/BcrA/BcrD type" evidence="5">
    <location>
        <begin position="7"/>
        <end position="257"/>
    </location>
</feature>
<dbReference type="InterPro" id="IPR008275">
    <property type="entry name" value="CoA_E_activase_dom"/>
</dbReference>
<evidence type="ECO:0000256" key="2">
    <source>
        <dbReference type="ARBA" id="ARBA00022723"/>
    </source>
</evidence>
<proteinExistence type="predicted"/>
<dbReference type="InterPro" id="IPR043129">
    <property type="entry name" value="ATPase_NBD"/>
</dbReference>
<keyword evidence="2" id="KW-0479">Metal-binding</keyword>
<evidence type="ECO:0000313" key="6">
    <source>
        <dbReference type="EMBL" id="BBO21200.1"/>
    </source>
</evidence>
<dbReference type="Pfam" id="PF01869">
    <property type="entry name" value="BcrAD_BadFG"/>
    <property type="match status" value="1"/>
</dbReference>
<dbReference type="NCBIfam" id="TIGR00241">
    <property type="entry name" value="CoA_E_activ"/>
    <property type="match status" value="1"/>
</dbReference>
<dbReference type="KEGG" id="ddz:DSYM_18990"/>
<dbReference type="Gene3D" id="3.30.420.40">
    <property type="match status" value="2"/>
</dbReference>
<evidence type="ECO:0000313" key="7">
    <source>
        <dbReference type="Proteomes" id="UP000662914"/>
    </source>
</evidence>
<dbReference type="Proteomes" id="UP000662914">
    <property type="component" value="Chromosome"/>
</dbReference>
<sequence length="325" mass="34520">MIMYVAGIDIGSTYSKAILLDDRRQVVGKAVRRTGFKLNQASEGVFDELLKNSGVTREDVTYVAATGYGRHTVLFRHTQVTELTAHAHAAVHLFPGTRTLLDIGGQDIKAVRVDGEGRVRAFRLNDKCAAGTGAFLEKTARYLGLATADIGPYALRATKPVEISSVCAVFAESEVISHLSQGVSAEDIMMGAMISLGSRAIQLMRRVGLEPEFMLTGGMVHNAAMIKALEDNLKGKFNIAPDGLGQLNGAMGAALLGLRRIEKLIAEGKPIPPTAANLGTTAEGPVRRRWSAFTPVKKPAEPCQPGGECPVVTAKVTVQRAGAAA</sequence>